<dbReference type="Proteomes" id="UP001295444">
    <property type="component" value="Chromosome 06"/>
</dbReference>
<evidence type="ECO:0000313" key="2">
    <source>
        <dbReference type="EMBL" id="CAH2302364.1"/>
    </source>
</evidence>
<feature type="non-terminal residue" evidence="2">
    <location>
        <position position="1"/>
    </location>
</feature>
<feature type="non-terminal residue" evidence="2">
    <location>
        <position position="59"/>
    </location>
</feature>
<evidence type="ECO:0000313" key="3">
    <source>
        <dbReference type="Proteomes" id="UP001295444"/>
    </source>
</evidence>
<feature type="region of interest" description="Disordered" evidence="1">
    <location>
        <begin position="11"/>
        <end position="30"/>
    </location>
</feature>
<gene>
    <name evidence="2" type="ORF">PECUL_23A008702</name>
</gene>
<accession>A0AAD1WCG1</accession>
<keyword evidence="3" id="KW-1185">Reference proteome</keyword>
<evidence type="ECO:0000256" key="1">
    <source>
        <dbReference type="SAM" id="MobiDB-lite"/>
    </source>
</evidence>
<sequence>HAKVIIMSLYHSGTNDPPPGHESSSIGSHGVRYQPSRYVRQISWKRDLDKLGDWAGLEI</sequence>
<name>A0AAD1WCG1_PELCU</name>
<organism evidence="2 3">
    <name type="scientific">Pelobates cultripes</name>
    <name type="common">Western spadefoot toad</name>
    <dbReference type="NCBI Taxonomy" id="61616"/>
    <lineage>
        <taxon>Eukaryota</taxon>
        <taxon>Metazoa</taxon>
        <taxon>Chordata</taxon>
        <taxon>Craniata</taxon>
        <taxon>Vertebrata</taxon>
        <taxon>Euteleostomi</taxon>
        <taxon>Amphibia</taxon>
        <taxon>Batrachia</taxon>
        <taxon>Anura</taxon>
        <taxon>Pelobatoidea</taxon>
        <taxon>Pelobatidae</taxon>
        <taxon>Pelobates</taxon>
    </lineage>
</organism>
<reference evidence="2" key="1">
    <citation type="submission" date="2022-03" db="EMBL/GenBank/DDBJ databases">
        <authorList>
            <person name="Alioto T."/>
            <person name="Alioto T."/>
            <person name="Gomez Garrido J."/>
        </authorList>
    </citation>
    <scope>NUCLEOTIDE SEQUENCE</scope>
</reference>
<proteinExistence type="predicted"/>
<protein>
    <submittedName>
        <fullName evidence="2">Uncharacterized protein</fullName>
    </submittedName>
</protein>
<dbReference type="EMBL" id="OW240917">
    <property type="protein sequence ID" value="CAH2302364.1"/>
    <property type="molecule type" value="Genomic_DNA"/>
</dbReference>
<dbReference type="AlphaFoldDB" id="A0AAD1WCG1"/>